<dbReference type="GeneID" id="111307289"/>
<evidence type="ECO:0000259" key="1">
    <source>
        <dbReference type="Pfam" id="PF11976"/>
    </source>
</evidence>
<dbReference type="InterPro" id="IPR029071">
    <property type="entry name" value="Ubiquitin-like_domsf"/>
</dbReference>
<proteinExistence type="predicted"/>
<evidence type="ECO:0000313" key="3">
    <source>
        <dbReference type="RefSeq" id="XP_022761040.1"/>
    </source>
</evidence>
<dbReference type="KEGG" id="dzi:111307289"/>
<dbReference type="Gene3D" id="3.10.20.90">
    <property type="entry name" value="Phosphatidylinositol 3-kinase Catalytic Subunit, Chain A, domain 1"/>
    <property type="match status" value="1"/>
</dbReference>
<dbReference type="OrthoDB" id="442921at2759"/>
<feature type="domain" description="Rad60/SUMO-like" evidence="1">
    <location>
        <begin position="23"/>
        <end position="89"/>
    </location>
</feature>
<gene>
    <name evidence="3" type="primary">LOC111307289</name>
</gene>
<organism evidence="2 3">
    <name type="scientific">Durio zibethinus</name>
    <name type="common">Durian</name>
    <dbReference type="NCBI Taxonomy" id="66656"/>
    <lineage>
        <taxon>Eukaryota</taxon>
        <taxon>Viridiplantae</taxon>
        <taxon>Streptophyta</taxon>
        <taxon>Embryophyta</taxon>
        <taxon>Tracheophyta</taxon>
        <taxon>Spermatophyta</taxon>
        <taxon>Magnoliopsida</taxon>
        <taxon>eudicotyledons</taxon>
        <taxon>Gunneridae</taxon>
        <taxon>Pentapetalae</taxon>
        <taxon>rosids</taxon>
        <taxon>malvids</taxon>
        <taxon>Malvales</taxon>
        <taxon>Malvaceae</taxon>
        <taxon>Helicteroideae</taxon>
        <taxon>Durio</taxon>
    </lineage>
</organism>
<name>A0A6P6A8C0_DURZI</name>
<accession>A0A6P6A8C0</accession>
<evidence type="ECO:0000313" key="2">
    <source>
        <dbReference type="Proteomes" id="UP000515121"/>
    </source>
</evidence>
<dbReference type="RefSeq" id="XP_022761040.1">
    <property type="nucleotide sequence ID" value="XM_022905305.1"/>
</dbReference>
<dbReference type="Proteomes" id="UP000515121">
    <property type="component" value="Unplaced"/>
</dbReference>
<protein>
    <submittedName>
        <fullName evidence="3">Small ubiquitin-related modifier 2-like</fullName>
    </submittedName>
</protein>
<dbReference type="InterPro" id="IPR022617">
    <property type="entry name" value="Rad60/SUMO-like_dom"/>
</dbReference>
<dbReference type="AlphaFoldDB" id="A0A6P6A8C0"/>
<dbReference type="SUPFAM" id="SSF54236">
    <property type="entry name" value="Ubiquitin-like"/>
    <property type="match status" value="1"/>
</dbReference>
<dbReference type="PANTHER" id="PTHR10562">
    <property type="entry name" value="SMALL UBIQUITIN-RELATED MODIFIER"/>
    <property type="match status" value="1"/>
</dbReference>
<dbReference type="Pfam" id="PF11976">
    <property type="entry name" value="Rad60-SLD"/>
    <property type="match status" value="1"/>
</dbReference>
<sequence length="107" mass="12029">MPQVVVVVVVKPKKNADDQAGAIHVSVKNQDGSIVVCWIPHNVKLSKLMHAYRKKKQLDFHTAQFVHEGHRVPGKYMANKLKLEDGAEICCMFHQMGGGFYIMPKTT</sequence>
<reference evidence="3" key="1">
    <citation type="submission" date="2025-08" db="UniProtKB">
        <authorList>
            <consortium name="RefSeq"/>
        </authorList>
    </citation>
    <scope>IDENTIFICATION</scope>
    <source>
        <tissue evidence="3">Fruit stalk</tissue>
    </source>
</reference>
<keyword evidence="2" id="KW-1185">Reference proteome</keyword>